<evidence type="ECO:0000313" key="2">
    <source>
        <dbReference type="Proteomes" id="UP001302321"/>
    </source>
</evidence>
<dbReference type="Proteomes" id="UP001302321">
    <property type="component" value="Unassembled WGS sequence"/>
</dbReference>
<organism evidence="1 2">
    <name type="scientific">Triangularia setosa</name>
    <dbReference type="NCBI Taxonomy" id="2587417"/>
    <lineage>
        <taxon>Eukaryota</taxon>
        <taxon>Fungi</taxon>
        <taxon>Dikarya</taxon>
        <taxon>Ascomycota</taxon>
        <taxon>Pezizomycotina</taxon>
        <taxon>Sordariomycetes</taxon>
        <taxon>Sordariomycetidae</taxon>
        <taxon>Sordariales</taxon>
        <taxon>Podosporaceae</taxon>
        <taxon>Triangularia</taxon>
    </lineage>
</organism>
<dbReference type="AlphaFoldDB" id="A0AAN6W1K9"/>
<proteinExistence type="predicted"/>
<dbReference type="EMBL" id="MU866412">
    <property type="protein sequence ID" value="KAK4172561.1"/>
    <property type="molecule type" value="Genomic_DNA"/>
</dbReference>
<protein>
    <submittedName>
        <fullName evidence="1">Uncharacterized protein</fullName>
    </submittedName>
</protein>
<evidence type="ECO:0000313" key="1">
    <source>
        <dbReference type="EMBL" id="KAK4172561.1"/>
    </source>
</evidence>
<sequence length="281" mass="31396">MAEIQGHGMPFSCVITTAVHTQASDSTIPALCAGFELWDKGPCYGEGRNPGKYSRWFKTALAVAKVFSLTDRSSRSLLPVLRHLLEKVMRALSARETCRQRDRIHEKDTRNTDKQIEKMDQDHEKMMFDKHFEALELKAIIEERNRNRVTSLLQSVPETLDQTIIELSQTSTSQQDNHRLVACYATFGTVGIFCGSCVAGEVGNGLVMGKALCRYIGVQKGCCDIVTANSYMIVCCNQLNIRGWVKCMSTRCRKLPEVLRIPPSTSGFESIRTGHNGPPPH</sequence>
<accession>A0AAN6W1K9</accession>
<gene>
    <name evidence="1" type="ORF">QBC36DRAFT_314702</name>
</gene>
<name>A0AAN6W1K9_9PEZI</name>
<comment type="caution">
    <text evidence="1">The sequence shown here is derived from an EMBL/GenBank/DDBJ whole genome shotgun (WGS) entry which is preliminary data.</text>
</comment>
<keyword evidence="2" id="KW-1185">Reference proteome</keyword>
<reference evidence="1" key="2">
    <citation type="submission" date="2023-05" db="EMBL/GenBank/DDBJ databases">
        <authorList>
            <consortium name="Lawrence Berkeley National Laboratory"/>
            <person name="Steindorff A."/>
            <person name="Hensen N."/>
            <person name="Bonometti L."/>
            <person name="Westerberg I."/>
            <person name="Brannstrom I.O."/>
            <person name="Guillou S."/>
            <person name="Cros-Aarteil S."/>
            <person name="Calhoun S."/>
            <person name="Haridas S."/>
            <person name="Kuo A."/>
            <person name="Mondo S."/>
            <person name="Pangilinan J."/>
            <person name="Riley R."/>
            <person name="Labutti K."/>
            <person name="Andreopoulos B."/>
            <person name="Lipzen A."/>
            <person name="Chen C."/>
            <person name="Yanf M."/>
            <person name="Daum C."/>
            <person name="Ng V."/>
            <person name="Clum A."/>
            <person name="Ohm R."/>
            <person name="Martin F."/>
            <person name="Silar P."/>
            <person name="Natvig D."/>
            <person name="Lalanne C."/>
            <person name="Gautier V."/>
            <person name="Ament-Velasquez S.L."/>
            <person name="Kruys A."/>
            <person name="Hutchinson M.I."/>
            <person name="Powell A.J."/>
            <person name="Barry K."/>
            <person name="Miller A.N."/>
            <person name="Grigoriev I.V."/>
            <person name="Debuchy R."/>
            <person name="Gladieux P."/>
            <person name="Thoren M.H."/>
            <person name="Johannesson H."/>
        </authorList>
    </citation>
    <scope>NUCLEOTIDE SEQUENCE</scope>
    <source>
        <strain evidence="1">CBS 892.96</strain>
    </source>
</reference>
<reference evidence="1" key="1">
    <citation type="journal article" date="2023" name="Mol. Phylogenet. Evol.">
        <title>Genome-scale phylogeny and comparative genomics of the fungal order Sordariales.</title>
        <authorList>
            <person name="Hensen N."/>
            <person name="Bonometti L."/>
            <person name="Westerberg I."/>
            <person name="Brannstrom I.O."/>
            <person name="Guillou S."/>
            <person name="Cros-Aarteil S."/>
            <person name="Calhoun S."/>
            <person name="Haridas S."/>
            <person name="Kuo A."/>
            <person name="Mondo S."/>
            <person name="Pangilinan J."/>
            <person name="Riley R."/>
            <person name="LaButti K."/>
            <person name="Andreopoulos B."/>
            <person name="Lipzen A."/>
            <person name="Chen C."/>
            <person name="Yan M."/>
            <person name="Daum C."/>
            <person name="Ng V."/>
            <person name="Clum A."/>
            <person name="Steindorff A."/>
            <person name="Ohm R.A."/>
            <person name="Martin F."/>
            <person name="Silar P."/>
            <person name="Natvig D.O."/>
            <person name="Lalanne C."/>
            <person name="Gautier V."/>
            <person name="Ament-Velasquez S.L."/>
            <person name="Kruys A."/>
            <person name="Hutchinson M.I."/>
            <person name="Powell A.J."/>
            <person name="Barry K."/>
            <person name="Miller A.N."/>
            <person name="Grigoriev I.V."/>
            <person name="Debuchy R."/>
            <person name="Gladieux P."/>
            <person name="Hiltunen Thoren M."/>
            <person name="Johannesson H."/>
        </authorList>
    </citation>
    <scope>NUCLEOTIDE SEQUENCE</scope>
    <source>
        <strain evidence="1">CBS 892.96</strain>
    </source>
</reference>